<dbReference type="KEGG" id="pki:111847363"/>
<dbReference type="GO" id="GO:0007098">
    <property type="term" value="P:centrosome cycle"/>
    <property type="evidence" value="ECO:0007669"/>
    <property type="project" value="InterPro"/>
</dbReference>
<accession>A0A3B3T7Z8</accession>
<evidence type="ECO:0000313" key="2">
    <source>
        <dbReference type="Ensembl" id="ENSPKIP00000038416.1"/>
    </source>
</evidence>
<dbReference type="OrthoDB" id="2019614at2759"/>
<dbReference type="PANTHER" id="PTHR28588:SF1">
    <property type="entry name" value="HAUS AUGMIN-LIKE COMPLEX SUBUNIT 5"/>
    <property type="match status" value="1"/>
</dbReference>
<dbReference type="GO" id="GO:0051225">
    <property type="term" value="P:spindle assembly"/>
    <property type="evidence" value="ECO:0007669"/>
    <property type="project" value="InterPro"/>
</dbReference>
<evidence type="ECO:0000313" key="3">
    <source>
        <dbReference type="Proteomes" id="UP000261540"/>
    </source>
</evidence>
<dbReference type="Proteomes" id="UP000261540">
    <property type="component" value="Unplaced"/>
</dbReference>
<dbReference type="Ensembl" id="ENSPKIT00000019406.1">
    <property type="protein sequence ID" value="ENSPKIP00000038416.1"/>
    <property type="gene ID" value="ENSPKIG00000016198.1"/>
</dbReference>
<organism evidence="2 3">
    <name type="scientific">Paramormyrops kingsleyae</name>
    <dbReference type="NCBI Taxonomy" id="1676925"/>
    <lineage>
        <taxon>Eukaryota</taxon>
        <taxon>Metazoa</taxon>
        <taxon>Chordata</taxon>
        <taxon>Craniata</taxon>
        <taxon>Vertebrata</taxon>
        <taxon>Euteleostomi</taxon>
        <taxon>Actinopterygii</taxon>
        <taxon>Neopterygii</taxon>
        <taxon>Teleostei</taxon>
        <taxon>Osteoglossocephala</taxon>
        <taxon>Osteoglossomorpha</taxon>
        <taxon>Osteoglossiformes</taxon>
        <taxon>Mormyridae</taxon>
        <taxon>Paramormyrops</taxon>
    </lineage>
</organism>
<dbReference type="AlphaFoldDB" id="A0A3B3T7Z8"/>
<dbReference type="PANTHER" id="PTHR28588">
    <property type="entry name" value="HAUS AUGMIN-LIKE COMPLEX SUBUNIT 5"/>
    <property type="match status" value="1"/>
</dbReference>
<dbReference type="InterPro" id="IPR029131">
    <property type="entry name" value="HAUS5"/>
</dbReference>
<evidence type="ECO:0000256" key="1">
    <source>
        <dbReference type="SAM" id="Coils"/>
    </source>
</evidence>
<protein>
    <submittedName>
        <fullName evidence="2">HAUS augmin-like complex, subunit 5</fullName>
    </submittedName>
</protein>
<keyword evidence="1" id="KW-0175">Coiled coil</keyword>
<reference evidence="2" key="1">
    <citation type="submission" date="2025-08" db="UniProtKB">
        <authorList>
            <consortium name="Ensembl"/>
        </authorList>
    </citation>
    <scope>IDENTIFICATION</scope>
</reference>
<name>A0A3B3T7Z8_9TELE</name>
<dbReference type="GO" id="GO:0005813">
    <property type="term" value="C:centrosome"/>
    <property type="evidence" value="ECO:0007669"/>
    <property type="project" value="TreeGrafter"/>
</dbReference>
<keyword evidence="3" id="KW-1185">Reference proteome</keyword>
<dbReference type="PRINTS" id="PR02091">
    <property type="entry name" value="HAUSAUGMINL5"/>
</dbReference>
<dbReference type="GeneTree" id="ENSGT00940000165447"/>
<dbReference type="GO" id="GO:0070652">
    <property type="term" value="C:HAUS complex"/>
    <property type="evidence" value="ECO:0007669"/>
    <property type="project" value="InterPro"/>
</dbReference>
<sequence>MADRSLPREIKRWATEEFNLPSKYLLPDNLKTLCLGRGSSIWEYVIQHVYNQRNVRIMRGNLQWYKSLQDNEVQRVEGLSEVAKKERLKKDIEELRAELNQLDAQISIDEAQLEAEERCIGRSWDSDRDSRQRDILLQAARQRCSDERRSVDQDCRRLNGHCQTLSRLSRKAEVELVFGGDDSSSDSLSSLGPEPQVLRAVRKLVEERVSFFCSLLESELKRVPSSAVHMSREQRGVVFQHWLSAVEDLLQSHPPSHLLSALQHLASHQQVALQEKQATLDVGQEVAALGYHYKSSSLQGISGQDEELPSVRSLLQSGWQDVEQIFVQQALTQVRFRQLKTQLDARKKEAALDLLGGEGQTEALAEAAFEVELQCVMKAALRDSVLSQCEQLEEQVRRRQDAVHGLRSRWQSIMDFRQLVDNKQEQIRGLIKGNSAAKTAVSRVHAEVGHFAQRKVAPLCQSVLDAAGNLRNTVSQGVRQMAGVSLAALDARTLDGVQRVPAEWLSIHRLHSGTFHSLCQNLAFPMYKAPEQLCAQAVSQQLRLRFLHRLLQLYSASQTDLQNQRAQQRAPDLTALLLQVRELDEELLQSVLPQVQQLSQRTSQALLFAAEVKTAIGHWWEQPAQFALPEMTTGGLTLQQWLQRWRLAAKALE</sequence>
<feature type="coiled-coil region" evidence="1">
    <location>
        <begin position="382"/>
        <end position="409"/>
    </location>
</feature>
<reference evidence="2" key="2">
    <citation type="submission" date="2025-09" db="UniProtKB">
        <authorList>
            <consortium name="Ensembl"/>
        </authorList>
    </citation>
    <scope>IDENTIFICATION</scope>
</reference>
<feature type="coiled-coil region" evidence="1">
    <location>
        <begin position="82"/>
        <end position="112"/>
    </location>
</feature>
<dbReference type="CTD" id="23354"/>
<dbReference type="InterPro" id="IPR026215">
    <property type="entry name" value="HAUS5_metazoa"/>
</dbReference>
<dbReference type="Pfam" id="PF14817">
    <property type="entry name" value="HAUS5"/>
    <property type="match status" value="1"/>
</dbReference>
<proteinExistence type="predicted"/>
<dbReference type="STRING" id="1676925.ENSPKIP00000038416"/>